<dbReference type="EMBL" id="WELI01000005">
    <property type="protein sequence ID" value="KAB7730373.1"/>
    <property type="molecule type" value="Genomic_DNA"/>
</dbReference>
<feature type="chain" id="PRO_5029531847" evidence="1">
    <location>
        <begin position="22"/>
        <end position="267"/>
    </location>
</feature>
<evidence type="ECO:0000313" key="2">
    <source>
        <dbReference type="EMBL" id="KAB7730373.1"/>
    </source>
</evidence>
<dbReference type="InterPro" id="IPR021457">
    <property type="entry name" value="DUF3108"/>
</dbReference>
<proteinExistence type="predicted"/>
<dbReference type="Proteomes" id="UP000488299">
    <property type="component" value="Unassembled WGS sequence"/>
</dbReference>
<name>A0A7J5TZ31_9BACT</name>
<evidence type="ECO:0000256" key="1">
    <source>
        <dbReference type="SAM" id="SignalP"/>
    </source>
</evidence>
<keyword evidence="1" id="KW-0732">Signal</keyword>
<gene>
    <name evidence="2" type="ORF">F5984_14570</name>
</gene>
<organism evidence="2 3">
    <name type="scientific">Rudanella paleaurantiibacter</name>
    <dbReference type="NCBI Taxonomy" id="2614655"/>
    <lineage>
        <taxon>Bacteria</taxon>
        <taxon>Pseudomonadati</taxon>
        <taxon>Bacteroidota</taxon>
        <taxon>Cytophagia</taxon>
        <taxon>Cytophagales</taxon>
        <taxon>Cytophagaceae</taxon>
        <taxon>Rudanella</taxon>
    </lineage>
</organism>
<dbReference type="Pfam" id="PF11306">
    <property type="entry name" value="DUF3108"/>
    <property type="match status" value="1"/>
</dbReference>
<accession>A0A7J5TZ31</accession>
<dbReference type="AlphaFoldDB" id="A0A7J5TZ31"/>
<sequence>MKKVLAGISLAAVVAFGFVNAYDGNLNTYRRVVNNSFGPGEHIEYRVHYGFVNAAEAVVDVAPGLYKVNDRACYKVDVKGRTIGAFDLVTRVRDTWRSYIDTAAILPQRFYSNIQENRYRKEENVTFNHFSNTVKAEERTERDIFKVPDNVHDVVSSYYFLRTIDFNRMPVGQIVEVPAFYDETVYNFKVRYRGKETIKTKFGKINVIRLNPVMPANGFFKDEESIKIWVSDDANKVPMKVEVELAIGSLDMDIKRFDGLKQPPKFH</sequence>
<feature type="signal peptide" evidence="1">
    <location>
        <begin position="1"/>
        <end position="21"/>
    </location>
</feature>
<dbReference type="RefSeq" id="WP_152124961.1">
    <property type="nucleotide sequence ID" value="NZ_WELI01000005.1"/>
</dbReference>
<protein>
    <submittedName>
        <fullName evidence="2">DUF3108 domain-containing protein</fullName>
    </submittedName>
</protein>
<comment type="caution">
    <text evidence="2">The sequence shown here is derived from an EMBL/GenBank/DDBJ whole genome shotgun (WGS) entry which is preliminary data.</text>
</comment>
<keyword evidence="3" id="KW-1185">Reference proteome</keyword>
<evidence type="ECO:0000313" key="3">
    <source>
        <dbReference type="Proteomes" id="UP000488299"/>
    </source>
</evidence>
<reference evidence="2 3" key="1">
    <citation type="submission" date="2019-10" db="EMBL/GenBank/DDBJ databases">
        <title>Rudanella paleaurantiibacter sp. nov., isolated from sludge.</title>
        <authorList>
            <person name="Xu S.Q."/>
        </authorList>
    </citation>
    <scope>NUCLEOTIDE SEQUENCE [LARGE SCALE GENOMIC DNA]</scope>
    <source>
        <strain evidence="2 3">HX-22-17</strain>
    </source>
</reference>